<keyword evidence="4" id="KW-1185">Reference proteome</keyword>
<evidence type="ECO:0000256" key="1">
    <source>
        <dbReference type="SAM" id="Phobius"/>
    </source>
</evidence>
<evidence type="ECO:0000313" key="3">
    <source>
        <dbReference type="EMBL" id="CAL6038574.1"/>
    </source>
</evidence>
<keyword evidence="1" id="KW-1133">Transmembrane helix</keyword>
<accession>A0AA86UQD3</accession>
<dbReference type="AlphaFoldDB" id="A0AA86UQD3"/>
<evidence type="ECO:0000313" key="2">
    <source>
        <dbReference type="EMBL" id="CAI9960642.1"/>
    </source>
</evidence>
<gene>
    <name evidence="3" type="ORF">HINF_LOCUS37432</name>
    <name evidence="2" type="ORF">HINF_LOCUS48287</name>
</gene>
<protein>
    <submittedName>
        <fullName evidence="3">Hypothetical_protein</fullName>
    </submittedName>
</protein>
<reference evidence="3 4" key="2">
    <citation type="submission" date="2024-07" db="EMBL/GenBank/DDBJ databases">
        <authorList>
            <person name="Akdeniz Z."/>
        </authorList>
    </citation>
    <scope>NUCLEOTIDE SEQUENCE [LARGE SCALE GENOMIC DNA]</scope>
</reference>
<dbReference type="Proteomes" id="UP001642409">
    <property type="component" value="Unassembled WGS sequence"/>
</dbReference>
<organism evidence="2">
    <name type="scientific">Hexamita inflata</name>
    <dbReference type="NCBI Taxonomy" id="28002"/>
    <lineage>
        <taxon>Eukaryota</taxon>
        <taxon>Metamonada</taxon>
        <taxon>Diplomonadida</taxon>
        <taxon>Hexamitidae</taxon>
        <taxon>Hexamitinae</taxon>
        <taxon>Hexamita</taxon>
    </lineage>
</organism>
<feature type="transmembrane region" description="Helical" evidence="1">
    <location>
        <begin position="21"/>
        <end position="46"/>
    </location>
</feature>
<name>A0AA86UQD3_9EUKA</name>
<comment type="caution">
    <text evidence="2">The sequence shown here is derived from an EMBL/GenBank/DDBJ whole genome shotgun (WGS) entry which is preliminary data.</text>
</comment>
<dbReference type="EMBL" id="CATOUU010000934">
    <property type="protein sequence ID" value="CAI9960642.1"/>
    <property type="molecule type" value="Genomic_DNA"/>
</dbReference>
<evidence type="ECO:0000313" key="4">
    <source>
        <dbReference type="Proteomes" id="UP001642409"/>
    </source>
</evidence>
<sequence>MHIHIFLVSLTNIIFLRSNPSVFLAAVLIFCLGGGHIAICHFVVWNRLQVDQNEQNDWANRIVFVSKIVLINKSFYLFKSFLFEIRCRSIIIQQYYITSLRRGSHFKPLIRGLVNSLTKVGHEVTLVSE</sequence>
<dbReference type="EMBL" id="CAXDID020000140">
    <property type="protein sequence ID" value="CAL6038574.1"/>
    <property type="molecule type" value="Genomic_DNA"/>
</dbReference>
<keyword evidence="1" id="KW-0472">Membrane</keyword>
<keyword evidence="1" id="KW-0812">Transmembrane</keyword>
<proteinExistence type="predicted"/>
<reference evidence="2" key="1">
    <citation type="submission" date="2023-06" db="EMBL/GenBank/DDBJ databases">
        <authorList>
            <person name="Kurt Z."/>
        </authorList>
    </citation>
    <scope>NUCLEOTIDE SEQUENCE</scope>
</reference>